<keyword evidence="5 10" id="KW-1133">Transmembrane helix</keyword>
<evidence type="ECO:0000256" key="6">
    <source>
        <dbReference type="ARBA" id="ARBA00023055"/>
    </source>
</evidence>
<evidence type="ECO:0000256" key="1">
    <source>
        <dbReference type="ARBA" id="ARBA00004586"/>
    </source>
</evidence>
<feature type="compositionally biased region" description="Basic and acidic residues" evidence="9">
    <location>
        <begin position="616"/>
        <end position="641"/>
    </location>
</feature>
<evidence type="ECO:0000313" key="13">
    <source>
        <dbReference type="Proteomes" id="UP000092321"/>
    </source>
</evidence>
<feature type="region of interest" description="Disordered" evidence="9">
    <location>
        <begin position="752"/>
        <end position="774"/>
    </location>
</feature>
<dbReference type="GO" id="GO:0008289">
    <property type="term" value="F:lipid binding"/>
    <property type="evidence" value="ECO:0007669"/>
    <property type="project" value="UniProtKB-KW"/>
</dbReference>
<dbReference type="InterPro" id="IPR031468">
    <property type="entry name" value="SMP_LBD"/>
</dbReference>
<evidence type="ECO:0000256" key="7">
    <source>
        <dbReference type="ARBA" id="ARBA00023121"/>
    </source>
</evidence>
<evidence type="ECO:0000256" key="8">
    <source>
        <dbReference type="ARBA" id="ARBA00023136"/>
    </source>
</evidence>
<feature type="transmembrane region" description="Helical" evidence="10">
    <location>
        <begin position="12"/>
        <end position="33"/>
    </location>
</feature>
<comment type="subcellular location">
    <subcellularLocation>
        <location evidence="1">Endoplasmic reticulum membrane</location>
    </subcellularLocation>
</comment>
<evidence type="ECO:0000256" key="3">
    <source>
        <dbReference type="ARBA" id="ARBA00022692"/>
    </source>
</evidence>
<evidence type="ECO:0000256" key="5">
    <source>
        <dbReference type="ARBA" id="ARBA00022989"/>
    </source>
</evidence>
<keyword evidence="13" id="KW-1185">Reference proteome</keyword>
<feature type="region of interest" description="Disordered" evidence="9">
    <location>
        <begin position="610"/>
        <end position="644"/>
    </location>
</feature>
<evidence type="ECO:0000313" key="12">
    <source>
        <dbReference type="EMBL" id="OBA25366.1"/>
    </source>
</evidence>
<dbReference type="CDD" id="cd21675">
    <property type="entry name" value="SMP_TEX2"/>
    <property type="match status" value="1"/>
</dbReference>
<dbReference type="EMBL" id="LXPE01000128">
    <property type="protein sequence ID" value="OBA25366.1"/>
    <property type="molecule type" value="Genomic_DNA"/>
</dbReference>
<feature type="region of interest" description="Disordered" evidence="9">
    <location>
        <begin position="507"/>
        <end position="530"/>
    </location>
</feature>
<keyword evidence="4" id="KW-0256">Endoplasmic reticulum</keyword>
<evidence type="ECO:0000256" key="4">
    <source>
        <dbReference type="ARBA" id="ARBA00022824"/>
    </source>
</evidence>
<dbReference type="OrthoDB" id="26740at2759"/>
<evidence type="ECO:0000259" key="11">
    <source>
        <dbReference type="PROSITE" id="PS51847"/>
    </source>
</evidence>
<keyword evidence="2" id="KW-0813">Transport</keyword>
<feature type="compositionally biased region" description="Basic and acidic residues" evidence="9">
    <location>
        <begin position="508"/>
        <end position="528"/>
    </location>
</feature>
<dbReference type="GO" id="GO:0032865">
    <property type="term" value="C:ERMES complex"/>
    <property type="evidence" value="ECO:0007669"/>
    <property type="project" value="TreeGrafter"/>
</dbReference>
<keyword evidence="8 10" id="KW-0472">Membrane</keyword>
<proteinExistence type="predicted"/>
<evidence type="ECO:0000256" key="9">
    <source>
        <dbReference type="SAM" id="MobiDB-lite"/>
    </source>
</evidence>
<dbReference type="PROSITE" id="PS51847">
    <property type="entry name" value="SMP"/>
    <property type="match status" value="1"/>
</dbReference>
<reference evidence="13" key="1">
    <citation type="journal article" date="2016" name="Proc. Natl. Acad. Sci. U.S.A.">
        <title>Comparative genomics of biotechnologically important yeasts.</title>
        <authorList>
            <person name="Riley R."/>
            <person name="Haridas S."/>
            <person name="Wolfe K.H."/>
            <person name="Lopes M.R."/>
            <person name="Hittinger C.T."/>
            <person name="Goeker M."/>
            <person name="Salamov A.A."/>
            <person name="Wisecaver J.H."/>
            <person name="Long T.M."/>
            <person name="Calvey C.H."/>
            <person name="Aerts A.L."/>
            <person name="Barry K.W."/>
            <person name="Choi C."/>
            <person name="Clum A."/>
            <person name="Coughlan A.Y."/>
            <person name="Deshpande S."/>
            <person name="Douglass A.P."/>
            <person name="Hanson S.J."/>
            <person name="Klenk H.-P."/>
            <person name="LaButti K.M."/>
            <person name="Lapidus A."/>
            <person name="Lindquist E.A."/>
            <person name="Lipzen A.M."/>
            <person name="Meier-Kolthoff J.P."/>
            <person name="Ohm R.A."/>
            <person name="Otillar R.P."/>
            <person name="Pangilinan J.L."/>
            <person name="Peng Y."/>
            <person name="Rokas A."/>
            <person name="Rosa C.A."/>
            <person name="Scheuner C."/>
            <person name="Sibirny A.A."/>
            <person name="Slot J.C."/>
            <person name="Stielow J.B."/>
            <person name="Sun H."/>
            <person name="Kurtzman C.P."/>
            <person name="Blackwell M."/>
            <person name="Grigoriev I.V."/>
            <person name="Jeffries T.W."/>
        </authorList>
    </citation>
    <scope>NUCLEOTIDE SEQUENCE [LARGE SCALE GENOMIC DNA]</scope>
    <source>
        <strain evidence="13">NRRL Y-1626</strain>
    </source>
</reference>
<accession>A0A1B7T9E8</accession>
<feature type="compositionally biased region" description="Basic and acidic residues" evidence="9">
    <location>
        <begin position="760"/>
        <end position="774"/>
    </location>
</feature>
<dbReference type="PANTHER" id="PTHR13466:SF19">
    <property type="entry name" value="NUCLEUS-VACUOLE JUNCTION PROTEIN 2"/>
    <property type="match status" value="1"/>
</dbReference>
<keyword evidence="7" id="KW-0446">Lipid-binding</keyword>
<protein>
    <recommendedName>
        <fullName evidence="11">SMP-LTD domain-containing protein</fullName>
    </recommendedName>
</protein>
<dbReference type="GO" id="GO:0015914">
    <property type="term" value="P:phospholipid transport"/>
    <property type="evidence" value="ECO:0007669"/>
    <property type="project" value="TreeGrafter"/>
</dbReference>
<dbReference type="GO" id="GO:0005789">
    <property type="term" value="C:endoplasmic reticulum membrane"/>
    <property type="evidence" value="ECO:0007669"/>
    <property type="project" value="UniProtKB-SubCell"/>
</dbReference>
<organism evidence="12 13">
    <name type="scientific">Hanseniaspora valbyensis NRRL Y-1626</name>
    <dbReference type="NCBI Taxonomy" id="766949"/>
    <lineage>
        <taxon>Eukaryota</taxon>
        <taxon>Fungi</taxon>
        <taxon>Dikarya</taxon>
        <taxon>Ascomycota</taxon>
        <taxon>Saccharomycotina</taxon>
        <taxon>Saccharomycetes</taxon>
        <taxon>Saccharomycodales</taxon>
        <taxon>Saccharomycodaceae</taxon>
        <taxon>Hanseniaspora</taxon>
    </lineage>
</organism>
<keyword evidence="6" id="KW-0445">Lipid transport</keyword>
<evidence type="ECO:0000256" key="2">
    <source>
        <dbReference type="ARBA" id="ARBA00022448"/>
    </source>
</evidence>
<dbReference type="AlphaFoldDB" id="A0A1B7T9E8"/>
<comment type="caution">
    <text evidence="12">The sequence shown here is derived from an EMBL/GenBank/DDBJ whole genome shotgun (WGS) entry which is preliminary data.</text>
</comment>
<evidence type="ECO:0000256" key="10">
    <source>
        <dbReference type="SAM" id="Phobius"/>
    </source>
</evidence>
<dbReference type="PANTHER" id="PTHR13466">
    <property type="entry name" value="TEX2 PROTEIN-RELATED"/>
    <property type="match status" value="1"/>
</dbReference>
<dbReference type="GO" id="GO:1990456">
    <property type="term" value="P:mitochondrion-endoplasmic reticulum membrane tethering"/>
    <property type="evidence" value="ECO:0007669"/>
    <property type="project" value="TreeGrafter"/>
</dbReference>
<dbReference type="Proteomes" id="UP000092321">
    <property type="component" value="Unassembled WGS sequence"/>
</dbReference>
<gene>
    <name evidence="12" type="ORF">HANVADRAFT_3828</name>
</gene>
<name>A0A1B7T9E8_9ASCO</name>
<feature type="domain" description="SMP-LTD" evidence="11">
    <location>
        <begin position="280"/>
        <end position="464"/>
    </location>
</feature>
<sequence length="774" mass="88902">MAFTLSVTTILFIYVLGGVTLIPITIVAFFFLLPNKTLDDTNEAQKNIIDPDLKLGDINELKNLKVTKQGLISIVSKYDSTILNGKKDTSGLANLGVDLNAYNKLKNNSIYFVNLVHGNLLLYSQTTTENNIKEDESNSLNTIKNPIDLRKILKVISLKDTIVTMWPPNLTERSLFTKKSSILIIKKNLFDPNTNKFNLPINLNSFIDNNIFFLKPENNFEKEDWYFNLLNAVKGLNANSEPFTGYIQNFGKFAQEPPETYHFNTADVHKLIALNNSNIDHINCKWFNLILGRLFLAYKANGKLEHNITQKIKDKLSKINVSFLDEFVIKDLQLGDAPPIISNPEIVRMNLEGDLEIHFNLLFDSDFILHISTLITLLNKTYPVELKLDLKKIQGTMILIFKKPPSNRIWYTFSKIPLLDLEIEPVIVNKSFSYGMIVKTLKNKIIDVLKESLVYPYFEDLNYYNIENNTSIYKGGLWDFSNLKTYMEDFVPESNFNYFSESESNARSSHDENIRSFEKSDNSNHNDDQINVDELNDVENTYSSATNNHSNVDKKSFRDLLKKRTTNMIPPVSQVGLTEADLASVSSNESTNNKKYSTKINTWYKKAKKSASTMMDDIKSENDSERLTKETEADDESHQTTDEVLENEDIFTCESLKHVSSKKSEKSENSYESEIRKEVLQPHLEQEEPIIDKEINPFDQYQKIKNEQLNIQQKTETTIINKRRPLPPIPTGKLHIPEVIIPKQDLVEKMEEAAVTDSETDIKEEQLKTNREEN</sequence>
<keyword evidence="3 10" id="KW-0812">Transmembrane</keyword>